<dbReference type="OrthoDB" id="419598at2759"/>
<dbReference type="PANTHER" id="PTHR47129">
    <property type="entry name" value="QUINONE OXIDOREDUCTASE 2"/>
    <property type="match status" value="1"/>
</dbReference>
<evidence type="ECO:0000259" key="1">
    <source>
        <dbReference type="Pfam" id="PF05368"/>
    </source>
</evidence>
<dbReference type="Gene3D" id="3.40.50.720">
    <property type="entry name" value="NAD(P)-binding Rossmann-like Domain"/>
    <property type="match status" value="1"/>
</dbReference>
<dbReference type="EMBL" id="CP051142">
    <property type="protein sequence ID" value="QIX00222.1"/>
    <property type="molecule type" value="Genomic_DNA"/>
</dbReference>
<dbReference type="Pfam" id="PF05368">
    <property type="entry name" value="NmrA"/>
    <property type="match status" value="1"/>
</dbReference>
<evidence type="ECO:0000313" key="3">
    <source>
        <dbReference type="Proteomes" id="UP000503462"/>
    </source>
</evidence>
<dbReference type="SUPFAM" id="SSF51735">
    <property type="entry name" value="NAD(P)-binding Rossmann-fold domains"/>
    <property type="match status" value="1"/>
</dbReference>
<keyword evidence="3" id="KW-1185">Reference proteome</keyword>
<dbReference type="InterPro" id="IPR008030">
    <property type="entry name" value="NmrA-like"/>
</dbReference>
<dbReference type="Proteomes" id="UP000503462">
    <property type="component" value="Chromosome 4"/>
</dbReference>
<feature type="domain" description="NmrA-like" evidence="1">
    <location>
        <begin position="2"/>
        <end position="256"/>
    </location>
</feature>
<name>A0A6H0XZL9_9PEZI</name>
<organism evidence="2 3">
    <name type="scientific">Peltaster fructicola</name>
    <dbReference type="NCBI Taxonomy" id="286661"/>
    <lineage>
        <taxon>Eukaryota</taxon>
        <taxon>Fungi</taxon>
        <taxon>Dikarya</taxon>
        <taxon>Ascomycota</taxon>
        <taxon>Pezizomycotina</taxon>
        <taxon>Dothideomycetes</taxon>
        <taxon>Dothideomycetes incertae sedis</taxon>
        <taxon>Peltaster</taxon>
    </lineage>
</organism>
<reference evidence="2 3" key="1">
    <citation type="journal article" date="2016" name="Sci. Rep.">
        <title>Peltaster fructicola genome reveals evolution from an invasive phytopathogen to an ectophytic parasite.</title>
        <authorList>
            <person name="Xu C."/>
            <person name="Chen H."/>
            <person name="Gleason M.L."/>
            <person name="Xu J.R."/>
            <person name="Liu H."/>
            <person name="Zhang R."/>
            <person name="Sun G."/>
        </authorList>
    </citation>
    <scope>NUCLEOTIDE SEQUENCE [LARGE SCALE GENOMIC DNA]</scope>
    <source>
        <strain evidence="2 3">LNHT1506</strain>
    </source>
</reference>
<dbReference type="Gene3D" id="3.90.25.10">
    <property type="entry name" value="UDP-galactose 4-epimerase, domain 1"/>
    <property type="match status" value="1"/>
</dbReference>
<dbReference type="AlphaFoldDB" id="A0A6H0XZL9"/>
<gene>
    <name evidence="2" type="ORF">AMS68_005739</name>
</gene>
<proteinExistence type="predicted"/>
<evidence type="ECO:0000313" key="2">
    <source>
        <dbReference type="EMBL" id="QIX00222.1"/>
    </source>
</evidence>
<sequence>MAKKIALFPAAGSLGTSIYTHLAKHVSPEQMVLVSRSPNKIPKTLLDAGVETRQADYDQPQSLKDAFLGVSYLFLVSYPSIEIEHRFESHKAAITAAVESNPNLEHVFYTSLGFAGSDGTTSAAHVMQAHLRTEAWLRELVSSHGSLTFTAIREGIYSETWPMYTGFFDPKKDDEVVLPHDGGAPGIAWVAIDDLGEASARLAQEFMDHKPAKYVNSVVLLSGSRAWTLSETVDVLARTAGREVAIKQGSFDQYAKSSKVVNALGSHGPGDAASQWTTVFQAVRDGETAVVTSELERLLGRAAEDFETTAKRMLK</sequence>
<protein>
    <recommendedName>
        <fullName evidence="1">NmrA-like domain-containing protein</fullName>
    </recommendedName>
</protein>
<accession>A0A6H0XZL9</accession>
<dbReference type="InterPro" id="IPR052718">
    <property type="entry name" value="NmrA-type_oxidoreductase"/>
</dbReference>
<dbReference type="PANTHER" id="PTHR47129:SF1">
    <property type="entry name" value="NMRA-LIKE DOMAIN-CONTAINING PROTEIN"/>
    <property type="match status" value="1"/>
</dbReference>
<dbReference type="InterPro" id="IPR036291">
    <property type="entry name" value="NAD(P)-bd_dom_sf"/>
</dbReference>